<feature type="transmembrane region" description="Helical" evidence="3">
    <location>
        <begin position="24"/>
        <end position="45"/>
    </location>
</feature>
<dbReference type="Gene3D" id="3.30.70.270">
    <property type="match status" value="1"/>
</dbReference>
<reference evidence="5 6" key="1">
    <citation type="submission" date="2019-09" db="EMBL/GenBank/DDBJ databases">
        <title>Photobacterium damselae subsp. damselae CDC-2227-81, a human clinical isolate.</title>
        <authorList>
            <person name="Osorio C.R."/>
        </authorList>
    </citation>
    <scope>NUCLEOTIDE SEQUENCE [LARGE SCALE GENOMIC DNA]</scope>
    <source>
        <strain evidence="5 6">CDC-2227-81</strain>
    </source>
</reference>
<keyword evidence="3" id="KW-0812">Transmembrane</keyword>
<dbReference type="PANTHER" id="PTHR45138">
    <property type="entry name" value="REGULATORY COMPONENTS OF SENSORY TRANSDUCTION SYSTEM"/>
    <property type="match status" value="1"/>
</dbReference>
<evidence type="ECO:0000256" key="1">
    <source>
        <dbReference type="ARBA" id="ARBA00012528"/>
    </source>
</evidence>
<proteinExistence type="predicted"/>
<feature type="domain" description="GGDEF" evidence="4">
    <location>
        <begin position="321"/>
        <end position="446"/>
    </location>
</feature>
<dbReference type="PANTHER" id="PTHR45138:SF9">
    <property type="entry name" value="DIGUANYLATE CYCLASE DGCM-RELATED"/>
    <property type="match status" value="1"/>
</dbReference>
<evidence type="ECO:0000313" key="5">
    <source>
        <dbReference type="EMBL" id="KAB1178137.1"/>
    </source>
</evidence>
<name>A0AAD3WW21_PHODD</name>
<dbReference type="InterPro" id="IPR043128">
    <property type="entry name" value="Rev_trsase/Diguanyl_cyclase"/>
</dbReference>
<keyword evidence="3" id="KW-1133">Transmembrane helix</keyword>
<gene>
    <name evidence="5" type="ORF">F6450_16135</name>
</gene>
<dbReference type="Proteomes" id="UP000480943">
    <property type="component" value="Unassembled WGS sequence"/>
</dbReference>
<dbReference type="PROSITE" id="PS50887">
    <property type="entry name" value="GGDEF"/>
    <property type="match status" value="1"/>
</dbReference>
<evidence type="ECO:0000259" key="4">
    <source>
        <dbReference type="PROSITE" id="PS50887"/>
    </source>
</evidence>
<comment type="catalytic activity">
    <reaction evidence="2">
        <text>2 GTP = 3',3'-c-di-GMP + 2 diphosphate</text>
        <dbReference type="Rhea" id="RHEA:24898"/>
        <dbReference type="ChEBI" id="CHEBI:33019"/>
        <dbReference type="ChEBI" id="CHEBI:37565"/>
        <dbReference type="ChEBI" id="CHEBI:58805"/>
        <dbReference type="EC" id="2.7.7.65"/>
    </reaction>
</comment>
<dbReference type="InterPro" id="IPR050469">
    <property type="entry name" value="Diguanylate_Cyclase"/>
</dbReference>
<dbReference type="NCBIfam" id="TIGR00254">
    <property type="entry name" value="GGDEF"/>
    <property type="match status" value="1"/>
</dbReference>
<dbReference type="SUPFAM" id="SSF55073">
    <property type="entry name" value="Nucleotide cyclase"/>
    <property type="match status" value="1"/>
</dbReference>
<dbReference type="InterPro" id="IPR029787">
    <property type="entry name" value="Nucleotide_cyclase"/>
</dbReference>
<dbReference type="AlphaFoldDB" id="A0AAD3WW21"/>
<evidence type="ECO:0000256" key="2">
    <source>
        <dbReference type="ARBA" id="ARBA00034247"/>
    </source>
</evidence>
<evidence type="ECO:0000313" key="6">
    <source>
        <dbReference type="Proteomes" id="UP000480943"/>
    </source>
</evidence>
<protein>
    <recommendedName>
        <fullName evidence="1">diguanylate cyclase</fullName>
        <ecNumber evidence="1">2.7.7.65</ecNumber>
    </recommendedName>
</protein>
<evidence type="ECO:0000256" key="3">
    <source>
        <dbReference type="SAM" id="Phobius"/>
    </source>
</evidence>
<dbReference type="Pfam" id="PF00990">
    <property type="entry name" value="GGDEF"/>
    <property type="match status" value="1"/>
</dbReference>
<dbReference type="InterPro" id="IPR000160">
    <property type="entry name" value="GGDEF_dom"/>
</dbReference>
<dbReference type="EC" id="2.7.7.65" evidence="1"/>
<dbReference type="GO" id="GO:0052621">
    <property type="term" value="F:diguanylate cyclase activity"/>
    <property type="evidence" value="ECO:0007669"/>
    <property type="project" value="UniProtKB-EC"/>
</dbReference>
<comment type="caution">
    <text evidence="5">The sequence shown here is derived from an EMBL/GenBank/DDBJ whole genome shotgun (WGS) entry which is preliminary data.</text>
</comment>
<dbReference type="CDD" id="cd01949">
    <property type="entry name" value="GGDEF"/>
    <property type="match status" value="1"/>
</dbReference>
<sequence>MLLLLPDSRRMNQDYQHSLTQCKLFTFFKICIVSLFLFSICYQGYNIYRIENLQQTIISTYQELFSISRRFSSYYNNAEAKKMNSGTYEKHGVSIIVNQESEVKSLSKGIKKLKFELNRVAPNSIWTIAVLENPALYGHFDPLRQEYREDYATYTKNSLMNRIVRIEGIEDTYKHFYGCNIKMTDSYLEQGTNKTVRTIYYPIYNDKKLESILAIDIKSDLISKIIDRYNKNELTVINNNNKIHNIYNVKFLIPCTSNQPIIIGINYIDILKRSSMLALVFSTIVFIFYLSIENKTHFLQRDKMTGFYRRDFYENKLNKLDNFSMLIIDIDNFKQINDTYGHKKGDDIIHYVAKRILDNIRQKDIAIRWGGEEFIIIFNSMDCSSLYSRAEYIRNLISREPICGLDITISIGGLCEQDTTFTESYRRADAALYESKHNGRNRVTII</sequence>
<feature type="transmembrane region" description="Helical" evidence="3">
    <location>
        <begin position="275"/>
        <end position="292"/>
    </location>
</feature>
<dbReference type="SMART" id="SM00267">
    <property type="entry name" value="GGDEF"/>
    <property type="match status" value="1"/>
</dbReference>
<organism evidence="5 6">
    <name type="scientific">Photobacterium damselae subsp. damselae</name>
    <name type="common">Listonella damsela</name>
    <dbReference type="NCBI Taxonomy" id="85581"/>
    <lineage>
        <taxon>Bacteria</taxon>
        <taxon>Pseudomonadati</taxon>
        <taxon>Pseudomonadota</taxon>
        <taxon>Gammaproteobacteria</taxon>
        <taxon>Vibrionales</taxon>
        <taxon>Vibrionaceae</taxon>
        <taxon>Photobacterium</taxon>
    </lineage>
</organism>
<keyword evidence="3" id="KW-0472">Membrane</keyword>
<accession>A0AAD3WW21</accession>
<dbReference type="EMBL" id="VZUQ01000079">
    <property type="protein sequence ID" value="KAB1178137.1"/>
    <property type="molecule type" value="Genomic_DNA"/>
</dbReference>